<dbReference type="EMBL" id="CP063194">
    <property type="protein sequence ID" value="WCZ39196.1"/>
    <property type="molecule type" value="Genomic_DNA"/>
</dbReference>
<evidence type="ECO:0000313" key="1">
    <source>
        <dbReference type="EMBL" id="WCZ39196.1"/>
    </source>
</evidence>
<dbReference type="SUPFAM" id="SSF56752">
    <property type="entry name" value="D-aminoacid aminotransferase-like PLP-dependent enzymes"/>
    <property type="match status" value="1"/>
</dbReference>
<name>A0ABY7UM02_9CORY</name>
<gene>
    <name evidence="1" type="ORF">CJEDD_08015</name>
</gene>
<organism evidence="1 2">
    <name type="scientific">Corynebacterium jeddahense</name>
    <dbReference type="NCBI Taxonomy" id="1414719"/>
    <lineage>
        <taxon>Bacteria</taxon>
        <taxon>Bacillati</taxon>
        <taxon>Actinomycetota</taxon>
        <taxon>Actinomycetes</taxon>
        <taxon>Mycobacteriales</taxon>
        <taxon>Corynebacteriaceae</taxon>
        <taxon>Corynebacterium</taxon>
    </lineage>
</organism>
<dbReference type="Proteomes" id="UP001218071">
    <property type="component" value="Chromosome"/>
</dbReference>
<dbReference type="RefSeq" id="WP_042404983.1">
    <property type="nucleotide sequence ID" value="NZ_CBYN010000006.1"/>
</dbReference>
<accession>A0ABY7UM02</accession>
<evidence type="ECO:0000313" key="2">
    <source>
        <dbReference type="Proteomes" id="UP001218071"/>
    </source>
</evidence>
<dbReference type="Pfam" id="PF01063">
    <property type="entry name" value="Aminotran_4"/>
    <property type="match status" value="1"/>
</dbReference>
<sequence>MRSYAWRGGFVERPGSGGPFSVADSWRHSSGRANGLELHLERFSATAGPLPAGFVDGPLPAGFVDGMLALLGEGDLFPRIALSEGQLLLDVRPAPPPRPTTALTYVAAPDPRTQPFVKGPDFEALRDYRSRYQIEGTDDTVIADPGGAMLEATTGALVMWDGDTLCVPDGTRLPSVTLGQVASRAAELGMRVEPRECRPELAAEHPVWFLNSLHGISPVSEIRVGHDVITPPAHPDAAEWQAWWWGGFR</sequence>
<evidence type="ECO:0008006" key="3">
    <source>
        <dbReference type="Google" id="ProtNLM"/>
    </source>
</evidence>
<dbReference type="Gene3D" id="3.20.10.10">
    <property type="entry name" value="D-amino Acid Aminotransferase, subunit A, domain 2"/>
    <property type="match status" value="1"/>
</dbReference>
<dbReference type="InterPro" id="IPR001544">
    <property type="entry name" value="Aminotrans_IV"/>
</dbReference>
<reference evidence="1 2" key="1">
    <citation type="submission" date="2020-10" db="EMBL/GenBank/DDBJ databases">
        <title>Complete genome sequence of Corynebacterium jeddahense DSM 45997, type strain of Corynebacterium jeddahense.</title>
        <authorList>
            <person name="Busche T."/>
            <person name="Kalinowski J."/>
            <person name="Ruckert C."/>
        </authorList>
    </citation>
    <scope>NUCLEOTIDE SEQUENCE [LARGE SCALE GENOMIC DNA]</scope>
    <source>
        <strain evidence="1 2">DSM 45997</strain>
    </source>
</reference>
<keyword evidence="2" id="KW-1185">Reference proteome</keyword>
<proteinExistence type="predicted"/>
<protein>
    <recommendedName>
        <fullName evidence="3">Aminotransferase</fullName>
    </recommendedName>
</protein>
<dbReference type="InterPro" id="IPR036038">
    <property type="entry name" value="Aminotransferase-like"/>
</dbReference>
<dbReference type="InterPro" id="IPR043132">
    <property type="entry name" value="BCAT-like_C"/>
</dbReference>